<comment type="caution">
    <text evidence="2">The sequence shown here is derived from an EMBL/GenBank/DDBJ whole genome shotgun (WGS) entry which is preliminary data.</text>
</comment>
<dbReference type="InterPro" id="IPR015168">
    <property type="entry name" value="SsuA/THI5"/>
</dbReference>
<dbReference type="Pfam" id="PF09084">
    <property type="entry name" value="NMT1"/>
    <property type="match status" value="1"/>
</dbReference>
<organism evidence="2 3">
    <name type="scientific">Candidatus Raskinella chloraquaticus</name>
    <dbReference type="NCBI Taxonomy" id="1951219"/>
    <lineage>
        <taxon>Bacteria</taxon>
        <taxon>Pseudomonadati</taxon>
        <taxon>Pseudomonadota</taxon>
        <taxon>Alphaproteobacteria</taxon>
        <taxon>Hyphomicrobiales</taxon>
        <taxon>Phreatobacteraceae</taxon>
        <taxon>Candidatus Raskinella</taxon>
    </lineage>
</organism>
<name>A0A1W9HUZ8_9HYPH</name>
<sequence length="318" mass="34395">MLPGVARAQAPTQVRIAKQFGISYIPMAVMEKLGLIEAELKANGVPTSDVQWVQFTGGAPINDALIAGSLEFASGGIGPMITIWSRTRSNIDVRGVAALNSMPLYLNTINPAVKTVKDFTDKDRIGLPAVKIAIQALVLQMAAERELGKFDALDHLTVSMSHPDATAAMLSGKSEITAHFGSAPFQYVQLKDPRVHRVLNSFDVLGGPTIFNAVWTTKKVREGSPVVYKSFLTALEKAIAMINADPVEAGKIWIAAENSKLDPGFVTGILKDPENVMTTTPQRSMVFANFMKKTGAIKDAPTQWSDLFFPELHTKQGS</sequence>
<evidence type="ECO:0000313" key="3">
    <source>
        <dbReference type="Proteomes" id="UP000192872"/>
    </source>
</evidence>
<dbReference type="PANTHER" id="PTHR30024:SF2">
    <property type="entry name" value="ABC TRANSPORTER SUBSTRATE-BINDING PROTEIN"/>
    <property type="match status" value="1"/>
</dbReference>
<reference evidence="2 3" key="1">
    <citation type="journal article" date="2017" name="Water Res.">
        <title>Comammox in drinking water systems.</title>
        <authorList>
            <person name="Wang Y."/>
            <person name="Ma L."/>
            <person name="Mao Y."/>
            <person name="Jiang X."/>
            <person name="Xia Y."/>
            <person name="Yu K."/>
            <person name="Li B."/>
            <person name="Zhang T."/>
        </authorList>
    </citation>
    <scope>NUCLEOTIDE SEQUENCE [LARGE SCALE GENOMIC DNA]</scope>
    <source>
        <strain evidence="2">SG_bin8</strain>
    </source>
</reference>
<dbReference type="STRING" id="1827387.A4S15_12105"/>
<dbReference type="Proteomes" id="UP000192872">
    <property type="component" value="Unassembled WGS sequence"/>
</dbReference>
<accession>A0A1W9HUZ8</accession>
<dbReference type="Gene3D" id="3.40.190.10">
    <property type="entry name" value="Periplasmic binding protein-like II"/>
    <property type="match status" value="2"/>
</dbReference>
<feature type="domain" description="SsuA/THI5-like" evidence="1">
    <location>
        <begin position="59"/>
        <end position="249"/>
    </location>
</feature>
<evidence type="ECO:0000313" key="2">
    <source>
        <dbReference type="EMBL" id="OQW51233.1"/>
    </source>
</evidence>
<proteinExistence type="predicted"/>
<dbReference type="PANTHER" id="PTHR30024">
    <property type="entry name" value="ALIPHATIC SULFONATES-BINDING PROTEIN-RELATED"/>
    <property type="match status" value="1"/>
</dbReference>
<dbReference type="EMBL" id="LWDL01000021">
    <property type="protein sequence ID" value="OQW51233.1"/>
    <property type="molecule type" value="Genomic_DNA"/>
</dbReference>
<dbReference type="AlphaFoldDB" id="A0A1W9HUZ8"/>
<dbReference type="SUPFAM" id="SSF53850">
    <property type="entry name" value="Periplasmic binding protein-like II"/>
    <property type="match status" value="1"/>
</dbReference>
<evidence type="ECO:0000259" key="1">
    <source>
        <dbReference type="Pfam" id="PF09084"/>
    </source>
</evidence>
<gene>
    <name evidence="2" type="ORF">A4S15_12105</name>
</gene>
<protein>
    <submittedName>
        <fullName evidence="2">Nitrate ABC transporter substrate-binding protein</fullName>
    </submittedName>
</protein>